<dbReference type="Proteomes" id="UP001589810">
    <property type="component" value="Unassembled WGS sequence"/>
</dbReference>
<dbReference type="PANTHER" id="PTHR33885">
    <property type="entry name" value="PHAGE SHOCK PROTEIN C"/>
    <property type="match status" value="1"/>
</dbReference>
<dbReference type="RefSeq" id="WP_273935975.1">
    <property type="nucleotide sequence ID" value="NZ_CP097263.1"/>
</dbReference>
<evidence type="ECO:0000259" key="7">
    <source>
        <dbReference type="Pfam" id="PF04024"/>
    </source>
</evidence>
<feature type="transmembrane region" description="Helical" evidence="6">
    <location>
        <begin position="122"/>
        <end position="139"/>
    </location>
</feature>
<evidence type="ECO:0000256" key="5">
    <source>
        <dbReference type="ARBA" id="ARBA00023136"/>
    </source>
</evidence>
<name>A0ABV6MVZ5_9PSEU</name>
<evidence type="ECO:0000256" key="6">
    <source>
        <dbReference type="SAM" id="Phobius"/>
    </source>
</evidence>
<evidence type="ECO:0000259" key="8">
    <source>
        <dbReference type="Pfam" id="PF09922"/>
    </source>
</evidence>
<keyword evidence="5 6" id="KW-0472">Membrane</keyword>
<feature type="transmembrane region" description="Helical" evidence="6">
    <location>
        <begin position="247"/>
        <end position="269"/>
    </location>
</feature>
<feature type="transmembrane region" description="Helical" evidence="6">
    <location>
        <begin position="48"/>
        <end position="75"/>
    </location>
</feature>
<keyword evidence="2" id="KW-1003">Cell membrane</keyword>
<evidence type="ECO:0000256" key="3">
    <source>
        <dbReference type="ARBA" id="ARBA00022692"/>
    </source>
</evidence>
<accession>A0ABV6MVZ5</accession>
<dbReference type="PANTHER" id="PTHR33885:SF3">
    <property type="entry name" value="PHAGE SHOCK PROTEIN C"/>
    <property type="match status" value="1"/>
</dbReference>
<gene>
    <name evidence="9" type="ORF">ACFFH7_23480</name>
</gene>
<dbReference type="EMBL" id="JBHLUD010000007">
    <property type="protein sequence ID" value="MFC0544488.1"/>
    <property type="molecule type" value="Genomic_DNA"/>
</dbReference>
<feature type="domain" description="Phage shock protein PspC N-terminal" evidence="7">
    <location>
        <begin position="22"/>
        <end position="75"/>
    </location>
</feature>
<keyword evidence="4 6" id="KW-1133">Transmembrane helix</keyword>
<evidence type="ECO:0000256" key="2">
    <source>
        <dbReference type="ARBA" id="ARBA00022475"/>
    </source>
</evidence>
<proteinExistence type="predicted"/>
<protein>
    <submittedName>
        <fullName evidence="9">PspC domain-containing protein</fullName>
    </submittedName>
</protein>
<feature type="domain" description="Cell wall-active antibiotics response LiaF-like C-terminal" evidence="8">
    <location>
        <begin position="314"/>
        <end position="409"/>
    </location>
</feature>
<dbReference type="Pfam" id="PF04024">
    <property type="entry name" value="PspC"/>
    <property type="match status" value="1"/>
</dbReference>
<evidence type="ECO:0000313" key="10">
    <source>
        <dbReference type="Proteomes" id="UP001589810"/>
    </source>
</evidence>
<reference evidence="9 10" key="1">
    <citation type="submission" date="2024-09" db="EMBL/GenBank/DDBJ databases">
        <authorList>
            <person name="Sun Q."/>
            <person name="Mori K."/>
        </authorList>
    </citation>
    <scope>NUCLEOTIDE SEQUENCE [LARGE SCALE GENOMIC DNA]</scope>
    <source>
        <strain evidence="9 10">TBRC 1432</strain>
    </source>
</reference>
<evidence type="ECO:0000256" key="4">
    <source>
        <dbReference type="ARBA" id="ARBA00022989"/>
    </source>
</evidence>
<keyword evidence="3 6" id="KW-0812">Transmembrane</keyword>
<dbReference type="Pfam" id="PF09922">
    <property type="entry name" value="LiaF-like_C"/>
    <property type="match status" value="1"/>
</dbReference>
<evidence type="ECO:0000256" key="1">
    <source>
        <dbReference type="ARBA" id="ARBA00004162"/>
    </source>
</evidence>
<comment type="subcellular location">
    <subcellularLocation>
        <location evidence="1">Cell membrane</location>
        <topology evidence="1">Single-pass membrane protein</topology>
    </subcellularLocation>
</comment>
<sequence>MNTTKHSGINIEAMVADFWATRPRRPRQGRMVAGVAAGIGRRYGIDPVIVRVALVVTTVYGGAGVLFYLLGWLAFAEDNDEVSAIESLIGRGRSSVSHAFTVLLGVLCFPAVAWLWNGQFGFFSGVLAAAALLGGLFLLHRNRADLGVPGAPTMTSGGPMTAPSYPPGATATAEWDPLGASPLLWDLHDPNAPVTTQVATTDDDDTTVMRRPRAPRSAVGGVTMGLAVLTAAALLIFKAALGASWLSLPHILGIVTGVLAGGLVVGAFVRGGRGLVVPTVLVGVAAVVLTNAPNGGTAGFGDLRANPTDTLAASYNRSFGDVRLDLTNFKFDKEKPARTSVSVDAGEARVIVPANVNVDVTCTADVGDVRCLNVSQNWRDITLHQVDNVPNAAGTLQLEVHAGAGDVEVVRG</sequence>
<keyword evidence="10" id="KW-1185">Reference proteome</keyword>
<dbReference type="InterPro" id="IPR052027">
    <property type="entry name" value="PspC"/>
</dbReference>
<dbReference type="InterPro" id="IPR024425">
    <property type="entry name" value="LiaF-like_C"/>
</dbReference>
<comment type="caution">
    <text evidence="9">The sequence shown here is derived from an EMBL/GenBank/DDBJ whole genome shotgun (WGS) entry which is preliminary data.</text>
</comment>
<evidence type="ECO:0000313" key="9">
    <source>
        <dbReference type="EMBL" id="MFC0544488.1"/>
    </source>
</evidence>
<organism evidence="9 10">
    <name type="scientific">Kutzneria chonburiensis</name>
    <dbReference type="NCBI Taxonomy" id="1483604"/>
    <lineage>
        <taxon>Bacteria</taxon>
        <taxon>Bacillati</taxon>
        <taxon>Actinomycetota</taxon>
        <taxon>Actinomycetes</taxon>
        <taxon>Pseudonocardiales</taxon>
        <taxon>Pseudonocardiaceae</taxon>
        <taxon>Kutzneria</taxon>
    </lineage>
</organism>
<dbReference type="InterPro" id="IPR007168">
    <property type="entry name" value="Phageshock_PspC_N"/>
</dbReference>
<feature type="transmembrane region" description="Helical" evidence="6">
    <location>
        <begin position="96"/>
        <end position="116"/>
    </location>
</feature>
<feature type="transmembrane region" description="Helical" evidence="6">
    <location>
        <begin position="218"/>
        <end position="241"/>
    </location>
</feature>